<evidence type="ECO:0000256" key="1">
    <source>
        <dbReference type="SAM" id="MobiDB-lite"/>
    </source>
</evidence>
<dbReference type="PROSITE" id="PS50234">
    <property type="entry name" value="VWFA"/>
    <property type="match status" value="1"/>
</dbReference>
<dbReference type="Gene3D" id="3.40.50.410">
    <property type="entry name" value="von Willebrand factor, type A domain"/>
    <property type="match status" value="1"/>
</dbReference>
<name>A0A7W6DCR6_9HYPH</name>
<evidence type="ECO:0000313" key="4">
    <source>
        <dbReference type="Proteomes" id="UP000574761"/>
    </source>
</evidence>
<comment type="caution">
    <text evidence="3">The sequence shown here is derived from an EMBL/GenBank/DDBJ whole genome shotgun (WGS) entry which is preliminary data.</text>
</comment>
<feature type="domain" description="VWFA" evidence="2">
    <location>
        <begin position="154"/>
        <end position="387"/>
    </location>
</feature>
<keyword evidence="4" id="KW-1185">Reference proteome</keyword>
<sequence>MMTALLLPVLLGAGGISIDLTKMMMTKNRLQDASDSAALAAASALANDNMSIEDAKLLALEFLKTQMQSGGASPGDPDSADTGGQPEETNAYASSLVQIDETSTVGTGKSWVINVSANYDMPLNPLTRLLVKDKTTISASTTAESATESKSALSMFLVLDRSGSMSFKTGDIASRTVPCKNWIESNWLKPEVTATTPCYIRKIGALKSAVANLTTQLNTADPEMELVRTAAVSYNDQMQTETQLAWGTAGASTYVNALPTEPTGGTDSHAAFAKALDKLVPSDASDETEIPAHKDKNGQVPTKYIIFMTDGENTAYNGKSNDANGKRSDTETKASCDKARAAKVEVFTVAFMAPTRGQTLLKYCATTQSNYFEASNMTQLVAAFKAIGEKAVAAVARLTH</sequence>
<protein>
    <submittedName>
        <fullName evidence="3">Flp pilus assembly protein TadG/uncharacterized protein YegL</fullName>
    </submittedName>
</protein>
<dbReference type="SUPFAM" id="SSF53300">
    <property type="entry name" value="vWA-like"/>
    <property type="match status" value="1"/>
</dbReference>
<dbReference type="Pfam" id="PF13400">
    <property type="entry name" value="Tad"/>
    <property type="match status" value="1"/>
</dbReference>
<proteinExistence type="predicted"/>
<dbReference type="Pfam" id="PF00092">
    <property type="entry name" value="VWA"/>
    <property type="match status" value="1"/>
</dbReference>
<dbReference type="EMBL" id="JACIEE010000005">
    <property type="protein sequence ID" value="MBB3977413.1"/>
    <property type="molecule type" value="Genomic_DNA"/>
</dbReference>
<feature type="region of interest" description="Disordered" evidence="1">
    <location>
        <begin position="68"/>
        <end position="88"/>
    </location>
</feature>
<dbReference type="InterPro" id="IPR036465">
    <property type="entry name" value="vWFA_dom_sf"/>
</dbReference>
<dbReference type="AlphaFoldDB" id="A0A7W6DCR6"/>
<dbReference type="InterPro" id="IPR028087">
    <property type="entry name" value="Tad_N"/>
</dbReference>
<accession>A0A7W6DCR6</accession>
<evidence type="ECO:0000313" key="3">
    <source>
        <dbReference type="EMBL" id="MBB3977413.1"/>
    </source>
</evidence>
<dbReference type="InterPro" id="IPR002035">
    <property type="entry name" value="VWF_A"/>
</dbReference>
<dbReference type="RefSeq" id="WP_246422619.1">
    <property type="nucleotide sequence ID" value="NZ_JACIEE010000005.1"/>
</dbReference>
<reference evidence="3 4" key="1">
    <citation type="submission" date="2020-08" db="EMBL/GenBank/DDBJ databases">
        <title>Genomic Encyclopedia of Type Strains, Phase IV (KMG-IV): sequencing the most valuable type-strain genomes for metagenomic binning, comparative biology and taxonomic classification.</title>
        <authorList>
            <person name="Goeker M."/>
        </authorList>
    </citation>
    <scope>NUCLEOTIDE SEQUENCE [LARGE SCALE GENOMIC DNA]</scope>
    <source>
        <strain evidence="3 4">DSM 100211</strain>
    </source>
</reference>
<evidence type="ECO:0000259" key="2">
    <source>
        <dbReference type="PROSITE" id="PS50234"/>
    </source>
</evidence>
<organism evidence="3 4">
    <name type="scientific">Mycoplana azooxidifex</name>
    <dbReference type="NCBI Taxonomy" id="1636188"/>
    <lineage>
        <taxon>Bacteria</taxon>
        <taxon>Pseudomonadati</taxon>
        <taxon>Pseudomonadota</taxon>
        <taxon>Alphaproteobacteria</taxon>
        <taxon>Hyphomicrobiales</taxon>
        <taxon>Rhizobiaceae</taxon>
        <taxon>Mycoplana</taxon>
    </lineage>
</organism>
<dbReference type="Proteomes" id="UP000574761">
    <property type="component" value="Unassembled WGS sequence"/>
</dbReference>
<gene>
    <name evidence="3" type="ORF">GGQ64_002619</name>
</gene>